<dbReference type="Pfam" id="PF01569">
    <property type="entry name" value="PAP2"/>
    <property type="match status" value="1"/>
</dbReference>
<reference evidence="3 4" key="1">
    <citation type="submission" date="2015-10" db="EMBL/GenBank/DDBJ databases">
        <title>Genome sequence of Chryseobacterium greenlandense.</title>
        <authorList>
            <person name="Newman J."/>
            <person name="Fischer K."/>
            <person name="Miller J."/>
        </authorList>
    </citation>
    <scope>NUCLEOTIDE SEQUENCE [LARGE SCALE GENOMIC DNA]</scope>
    <source>
        <strain evidence="3 4">UMB34</strain>
    </source>
</reference>
<dbReference type="AlphaFoldDB" id="A0A101CIL0"/>
<dbReference type="InterPro" id="IPR000326">
    <property type="entry name" value="PAP2/HPO"/>
</dbReference>
<evidence type="ECO:0000259" key="2">
    <source>
        <dbReference type="SMART" id="SM00014"/>
    </source>
</evidence>
<name>A0A101CIL0_9FLAO</name>
<feature type="domain" description="Phosphatidic acid phosphatase type 2/haloperoxidase" evidence="2">
    <location>
        <begin position="120"/>
        <end position="221"/>
    </location>
</feature>
<dbReference type="EMBL" id="LMAI01000004">
    <property type="protein sequence ID" value="KUJ56868.1"/>
    <property type="molecule type" value="Genomic_DNA"/>
</dbReference>
<evidence type="ECO:0000313" key="3">
    <source>
        <dbReference type="EMBL" id="KUJ56868.1"/>
    </source>
</evidence>
<keyword evidence="1" id="KW-0472">Membrane</keyword>
<dbReference type="CDD" id="cd03394">
    <property type="entry name" value="PAP2_like_5"/>
    <property type="match status" value="1"/>
</dbReference>
<dbReference type="Proteomes" id="UP000054388">
    <property type="component" value="Unassembled WGS sequence"/>
</dbReference>
<keyword evidence="1" id="KW-0812">Transmembrane</keyword>
<sequence length="264" mass="29625">MVHNNKNFNTLLVTILMFGSIGAQHSLSINNNFNDTLLVKSDNDLSIKKILLPAGLITVGAVSFAIPKVRDLNFNVRQEIKHHNLSGTKLDNYTQLVPIALVYGLNAAGVKGKHNLRDRTVILLSSQVITNTVVFSTKYIVNEERPDGSNNMSFPSGHAAIAFSTAQFMYREYQDSNIWLSLSGYPFALFTSVYRVINNKHWVTDVIAGAGVGILSTEVAYWIFPKINSLFKDKGRKSYSMMVSPFYMKNSQYNSFGFNYQIIF</sequence>
<keyword evidence="1" id="KW-1133">Transmembrane helix</keyword>
<accession>A0A101CIL0</accession>
<feature type="transmembrane region" description="Helical" evidence="1">
    <location>
        <begin position="178"/>
        <end position="197"/>
    </location>
</feature>
<protein>
    <submittedName>
        <fullName evidence="3">PA-phosphatase</fullName>
    </submittedName>
</protein>
<dbReference type="SMART" id="SM00014">
    <property type="entry name" value="acidPPc"/>
    <property type="match status" value="1"/>
</dbReference>
<organism evidence="3 4">
    <name type="scientific">Chryseobacterium aquaticum subsp. greenlandense</name>
    <dbReference type="NCBI Taxonomy" id="345663"/>
    <lineage>
        <taxon>Bacteria</taxon>
        <taxon>Pseudomonadati</taxon>
        <taxon>Bacteroidota</taxon>
        <taxon>Flavobacteriia</taxon>
        <taxon>Flavobacteriales</taxon>
        <taxon>Weeksellaceae</taxon>
        <taxon>Chryseobacterium group</taxon>
        <taxon>Chryseobacterium</taxon>
    </lineage>
</organism>
<feature type="transmembrane region" description="Helical" evidence="1">
    <location>
        <begin position="50"/>
        <end position="67"/>
    </location>
</feature>
<dbReference type="Gene3D" id="1.20.144.10">
    <property type="entry name" value="Phosphatidic acid phosphatase type 2/haloperoxidase"/>
    <property type="match status" value="1"/>
</dbReference>
<evidence type="ECO:0000256" key="1">
    <source>
        <dbReference type="SAM" id="Phobius"/>
    </source>
</evidence>
<dbReference type="PANTHER" id="PTHR14969">
    <property type="entry name" value="SPHINGOSINE-1-PHOSPHATE PHOSPHOHYDROLASE"/>
    <property type="match status" value="1"/>
</dbReference>
<dbReference type="PANTHER" id="PTHR14969:SF13">
    <property type="entry name" value="AT30094P"/>
    <property type="match status" value="1"/>
</dbReference>
<dbReference type="SUPFAM" id="SSF48317">
    <property type="entry name" value="Acid phosphatase/Vanadium-dependent haloperoxidase"/>
    <property type="match status" value="1"/>
</dbReference>
<feature type="transmembrane region" description="Helical" evidence="1">
    <location>
        <begin position="203"/>
        <end position="224"/>
    </location>
</feature>
<evidence type="ECO:0000313" key="4">
    <source>
        <dbReference type="Proteomes" id="UP000054388"/>
    </source>
</evidence>
<comment type="caution">
    <text evidence="3">The sequence shown here is derived from an EMBL/GenBank/DDBJ whole genome shotgun (WGS) entry which is preliminary data.</text>
</comment>
<gene>
    <name evidence="3" type="ORF">AR686_06655</name>
</gene>
<dbReference type="InterPro" id="IPR036938">
    <property type="entry name" value="PAP2/HPO_sf"/>
</dbReference>
<proteinExistence type="predicted"/>